<dbReference type="AlphaFoldDB" id="A0A1G6YQC5"/>
<organism evidence="1 2">
    <name type="scientific">Niabella drilacis (strain DSM 25811 / CCM 8410 / CCUG 62505 / LMG 26954 / E90)</name>
    <dbReference type="NCBI Taxonomy" id="1285928"/>
    <lineage>
        <taxon>Bacteria</taxon>
        <taxon>Pseudomonadati</taxon>
        <taxon>Bacteroidota</taxon>
        <taxon>Chitinophagia</taxon>
        <taxon>Chitinophagales</taxon>
        <taxon>Chitinophagaceae</taxon>
        <taxon>Niabella</taxon>
    </lineage>
</organism>
<dbReference type="Pfam" id="PF00702">
    <property type="entry name" value="Hydrolase"/>
    <property type="match status" value="1"/>
</dbReference>
<keyword evidence="1" id="KW-0378">Hydrolase</keyword>
<dbReference type="PANTHER" id="PTHR43611:SF3">
    <property type="entry name" value="FLAVIN MONONUCLEOTIDE HYDROLASE 1, CHLOROPLATIC"/>
    <property type="match status" value="1"/>
</dbReference>
<protein>
    <submittedName>
        <fullName evidence="1">Putative hydrolase of the HAD superfamily</fullName>
    </submittedName>
</protein>
<dbReference type="Proteomes" id="UP000198757">
    <property type="component" value="Unassembled WGS sequence"/>
</dbReference>
<dbReference type="OrthoDB" id="9797415at2"/>
<dbReference type="InterPro" id="IPR036412">
    <property type="entry name" value="HAD-like_sf"/>
</dbReference>
<gene>
    <name evidence="1" type="ORF">SAMN04487894_11663</name>
</gene>
<dbReference type="RefSeq" id="WP_090392254.1">
    <property type="nucleotide sequence ID" value="NZ_FMZO01000016.1"/>
</dbReference>
<reference evidence="2" key="1">
    <citation type="submission" date="2016-10" db="EMBL/GenBank/DDBJ databases">
        <authorList>
            <person name="Varghese N."/>
            <person name="Submissions S."/>
        </authorList>
    </citation>
    <scope>NUCLEOTIDE SEQUENCE [LARGE SCALE GENOMIC DNA]</scope>
    <source>
        <strain evidence="2">DSM 25811 / CCM 8410 / LMG 26954 / E90</strain>
    </source>
</reference>
<accession>A0A1G6YQC5</accession>
<proteinExistence type="predicted"/>
<dbReference type="STRING" id="1285928.SAMN04487894_11663"/>
<dbReference type="CDD" id="cd02603">
    <property type="entry name" value="HAD_sEH-N_like"/>
    <property type="match status" value="1"/>
</dbReference>
<dbReference type="SFLD" id="SFLDS00003">
    <property type="entry name" value="Haloacid_Dehalogenase"/>
    <property type="match status" value="1"/>
</dbReference>
<name>A0A1G6YQC5_NIADE</name>
<dbReference type="SFLD" id="SFLDG01129">
    <property type="entry name" value="C1.5:_HAD__Beta-PGM__Phosphata"/>
    <property type="match status" value="1"/>
</dbReference>
<dbReference type="NCBIfam" id="TIGR01509">
    <property type="entry name" value="HAD-SF-IA-v3"/>
    <property type="match status" value="1"/>
</dbReference>
<dbReference type="SUPFAM" id="SSF56784">
    <property type="entry name" value="HAD-like"/>
    <property type="match status" value="1"/>
</dbReference>
<sequence length="204" mass="23526">MIKNVIFDFGGVLLNLDFKRSFAAFEALGFADFEDKFSQYTAAPVFQKLEKGEITAPEFYEGLRELLGVPVPDVQLEQAWNAMLLDYRKPSLDFLIPLAGKYNLFLLSNTNQIHYDHFSRTLKEETAYPSLEFFFKKAYYSHDIRRRKPDAATYAFVLEDAGIRAGETLFIDDSFTNLPNAQELGIQTHLLLPEERIEHLEILQ</sequence>
<evidence type="ECO:0000313" key="1">
    <source>
        <dbReference type="EMBL" id="SDD92704.1"/>
    </source>
</evidence>
<dbReference type="InterPro" id="IPR006439">
    <property type="entry name" value="HAD-SF_hydro_IA"/>
</dbReference>
<dbReference type="GO" id="GO:0016787">
    <property type="term" value="F:hydrolase activity"/>
    <property type="evidence" value="ECO:0007669"/>
    <property type="project" value="UniProtKB-KW"/>
</dbReference>
<dbReference type="EMBL" id="FMZO01000016">
    <property type="protein sequence ID" value="SDD92704.1"/>
    <property type="molecule type" value="Genomic_DNA"/>
</dbReference>
<dbReference type="InterPro" id="IPR023214">
    <property type="entry name" value="HAD_sf"/>
</dbReference>
<dbReference type="Gene3D" id="3.40.50.1000">
    <property type="entry name" value="HAD superfamily/HAD-like"/>
    <property type="match status" value="1"/>
</dbReference>
<dbReference type="PANTHER" id="PTHR43611">
    <property type="entry name" value="ALPHA-D-GLUCOSE 1-PHOSPHATE PHOSPHATASE"/>
    <property type="match status" value="1"/>
</dbReference>
<dbReference type="InterPro" id="IPR023198">
    <property type="entry name" value="PGP-like_dom2"/>
</dbReference>
<keyword evidence="2" id="KW-1185">Reference proteome</keyword>
<dbReference type="Gene3D" id="1.10.150.240">
    <property type="entry name" value="Putative phosphatase, domain 2"/>
    <property type="match status" value="1"/>
</dbReference>
<evidence type="ECO:0000313" key="2">
    <source>
        <dbReference type="Proteomes" id="UP000198757"/>
    </source>
</evidence>